<dbReference type="AlphaFoldDB" id="K9WFU4"/>
<dbReference type="KEGG" id="mic:Mic7113_2615"/>
<dbReference type="STRING" id="1173027.Mic7113_2615"/>
<dbReference type="Proteomes" id="UP000010471">
    <property type="component" value="Chromosome"/>
</dbReference>
<gene>
    <name evidence="1" type="ORF">Mic7113_2615</name>
</gene>
<dbReference type="EMBL" id="CP003630">
    <property type="protein sequence ID" value="AFZ18407.1"/>
    <property type="molecule type" value="Genomic_DNA"/>
</dbReference>
<name>K9WFU4_9CYAN</name>
<dbReference type="HOGENOM" id="CLU_055262_0_0_3"/>
<dbReference type="eggNOG" id="COG3751">
    <property type="taxonomic scope" value="Bacteria"/>
</dbReference>
<proteinExistence type="predicted"/>
<accession>K9WFU4</accession>
<evidence type="ECO:0000313" key="2">
    <source>
        <dbReference type="Proteomes" id="UP000010471"/>
    </source>
</evidence>
<reference evidence="1 2" key="1">
    <citation type="submission" date="2012-06" db="EMBL/GenBank/DDBJ databases">
        <title>Finished chromosome of genome of Microcoleus sp. PCC 7113.</title>
        <authorList>
            <consortium name="US DOE Joint Genome Institute"/>
            <person name="Gugger M."/>
            <person name="Coursin T."/>
            <person name="Rippka R."/>
            <person name="Tandeau De Marsac N."/>
            <person name="Huntemann M."/>
            <person name="Wei C.-L."/>
            <person name="Han J."/>
            <person name="Detter J.C."/>
            <person name="Han C."/>
            <person name="Tapia R."/>
            <person name="Chen A."/>
            <person name="Kyrpides N."/>
            <person name="Mavromatis K."/>
            <person name="Markowitz V."/>
            <person name="Szeto E."/>
            <person name="Ivanova N."/>
            <person name="Pagani I."/>
            <person name="Pati A."/>
            <person name="Goodwin L."/>
            <person name="Nordberg H.P."/>
            <person name="Cantor M.N."/>
            <person name="Hua S.X."/>
            <person name="Woyke T."/>
            <person name="Kerfeld C.A."/>
        </authorList>
    </citation>
    <scope>NUCLEOTIDE SEQUENCE [LARGE SCALE GENOMIC DNA]</scope>
    <source>
        <strain evidence="1 2">PCC 7113</strain>
    </source>
</reference>
<organism evidence="1 2">
    <name type="scientific">Allocoleopsis franciscana PCC 7113</name>
    <dbReference type="NCBI Taxonomy" id="1173027"/>
    <lineage>
        <taxon>Bacteria</taxon>
        <taxon>Bacillati</taxon>
        <taxon>Cyanobacteriota</taxon>
        <taxon>Cyanophyceae</taxon>
        <taxon>Coleofasciculales</taxon>
        <taxon>Coleofasciculaceae</taxon>
        <taxon>Allocoleopsis</taxon>
        <taxon>Allocoleopsis franciscana</taxon>
    </lineage>
</organism>
<keyword evidence="2" id="KW-1185">Reference proteome</keyword>
<sequence length="347" mass="39276">MNSSMADYLKVVTSHLHSALVSAEAMSRLQSLTQILPPCSRTVLEVRLGANQPQVDFFTCYPCHTLNLPKNLLTHPIWQGIQNFCLECVDTTSLLHQNVKHIWLEFDLDKPPSQLPIPCIFFNALQETFSDAQALIEAALRIPNYQVSPKQQSNLQLCIDSLPSNARSDQVGAMLSRPNQPLRITVCGLLLQQVADYLRQIGWKDPTNTLSTIILTLSTFLDESDFLLLNLDIGDTIYPRIGLEFYPKQQPRLNRPELLFLNRLVEMDLSTLAKKNALLAWSGYSQKAEHPELWPENLTGGDLLLRSEAISLFQRTINHIKIVYQPGCLLEAKAYLGIIHDWFNVKS</sequence>
<protein>
    <submittedName>
        <fullName evidence="1">Uncharacterized protein</fullName>
    </submittedName>
</protein>
<evidence type="ECO:0000313" key="1">
    <source>
        <dbReference type="EMBL" id="AFZ18407.1"/>
    </source>
</evidence>